<dbReference type="EMBL" id="CM008048">
    <property type="protein sequence ID" value="PVH61373.1"/>
    <property type="molecule type" value="Genomic_DNA"/>
</dbReference>
<evidence type="ECO:0000313" key="2">
    <source>
        <dbReference type="EMBL" id="PVH61373.1"/>
    </source>
</evidence>
<evidence type="ECO:0000256" key="1">
    <source>
        <dbReference type="SAM" id="SignalP"/>
    </source>
</evidence>
<dbReference type="PANTHER" id="PTHR32018">
    <property type="entry name" value="RHAMNOGALACTURONATE LYASE FAMILY PROTEIN"/>
    <property type="match status" value="1"/>
</dbReference>
<reference evidence="2" key="1">
    <citation type="submission" date="2018-04" db="EMBL/GenBank/DDBJ databases">
        <title>WGS assembly of Panicum hallii.</title>
        <authorList>
            <person name="Lovell J."/>
            <person name="Jenkins J."/>
            <person name="Lowry D."/>
            <person name="Mamidi S."/>
            <person name="Sreedasyam A."/>
            <person name="Weng X."/>
            <person name="Barry K."/>
            <person name="Bonette J."/>
            <person name="Campitelli B."/>
            <person name="Daum C."/>
            <person name="Gordon S."/>
            <person name="Gould B."/>
            <person name="Lipzen A."/>
            <person name="Macqueen A."/>
            <person name="Palacio-Mejia J."/>
            <person name="Plott C."/>
            <person name="Shakirov E."/>
            <person name="Shu S."/>
            <person name="Yoshinaga Y."/>
            <person name="Zane M."/>
            <person name="Rokhsar D."/>
            <person name="Grimwood J."/>
            <person name="Schmutz J."/>
            <person name="Juenger T."/>
        </authorList>
    </citation>
    <scope>NUCLEOTIDE SEQUENCE [LARGE SCALE GENOMIC DNA]</scope>
    <source>
        <strain evidence="2">FIL2</strain>
    </source>
</reference>
<accession>A0A2T8KGR0</accession>
<protein>
    <submittedName>
        <fullName evidence="2">Uncharacterized protein</fullName>
    </submittedName>
</protein>
<proteinExistence type="predicted"/>
<feature type="chain" id="PRO_5015427987" evidence="1">
    <location>
        <begin position="28"/>
        <end position="121"/>
    </location>
</feature>
<name>A0A2T8KGR0_9POAL</name>
<organism evidence="2">
    <name type="scientific">Panicum hallii</name>
    <dbReference type="NCBI Taxonomy" id="206008"/>
    <lineage>
        <taxon>Eukaryota</taxon>
        <taxon>Viridiplantae</taxon>
        <taxon>Streptophyta</taxon>
        <taxon>Embryophyta</taxon>
        <taxon>Tracheophyta</taxon>
        <taxon>Spermatophyta</taxon>
        <taxon>Magnoliopsida</taxon>
        <taxon>Liliopsida</taxon>
        <taxon>Poales</taxon>
        <taxon>Poaceae</taxon>
        <taxon>PACMAD clade</taxon>
        <taxon>Panicoideae</taxon>
        <taxon>Panicodae</taxon>
        <taxon>Paniceae</taxon>
        <taxon>Panicinae</taxon>
        <taxon>Panicum</taxon>
        <taxon>Panicum sect. Panicum</taxon>
    </lineage>
</organism>
<gene>
    <name evidence="2" type="ORF">PAHAL_3G018100</name>
</gene>
<dbReference type="AlphaFoldDB" id="A0A2T8KGR0"/>
<dbReference type="Pfam" id="PF06045">
    <property type="entry name" value="Rhamnogal_lyase"/>
    <property type="match status" value="1"/>
</dbReference>
<dbReference type="Gramene" id="PVH61373">
    <property type="protein sequence ID" value="PVH61373"/>
    <property type="gene ID" value="PAHAL_3G018100"/>
</dbReference>
<feature type="signal peptide" evidence="1">
    <location>
        <begin position="1"/>
        <end position="27"/>
    </location>
</feature>
<dbReference type="PANTHER" id="PTHR32018:SF2">
    <property type="entry name" value="OS11G0134100 PROTEIN"/>
    <property type="match status" value="1"/>
</dbReference>
<dbReference type="InterPro" id="IPR051850">
    <property type="entry name" value="Polysacch_Lyase_4"/>
</dbReference>
<dbReference type="InterPro" id="IPR010325">
    <property type="entry name" value="Rhamnogal_lyase"/>
</dbReference>
<keyword evidence="1" id="KW-0732">Signal</keyword>
<sequence>MAASAAGATRSLLVVVTLLIAVAGAPSSSSSLLRIAAAAATPLNAAAAHGGVTLRVDRRQVLVDNGVVQVTLSKPQGHITGVRYNGERNLLHYAGEENSGGYWDVVWNYPGSDHPRGMIDM</sequence>
<dbReference type="Proteomes" id="UP000243499">
    <property type="component" value="Chromosome 3"/>
</dbReference>